<dbReference type="InterPro" id="IPR005146">
    <property type="entry name" value="B3/B4_tRNA-bd"/>
</dbReference>
<dbReference type="PANTHER" id="PTHR39209:SF2">
    <property type="entry name" value="CYTOPLASMIC PROTEIN"/>
    <property type="match status" value="1"/>
</dbReference>
<reference evidence="2" key="1">
    <citation type="journal article" date="2021" name="PeerJ">
        <title>Extensive microbial diversity within the chicken gut microbiome revealed by metagenomics and culture.</title>
        <authorList>
            <person name="Gilroy R."/>
            <person name="Ravi A."/>
            <person name="Getino M."/>
            <person name="Pursley I."/>
            <person name="Horton D.L."/>
            <person name="Alikhan N.F."/>
            <person name="Baker D."/>
            <person name="Gharbi K."/>
            <person name="Hall N."/>
            <person name="Watson M."/>
            <person name="Adriaenssens E.M."/>
            <person name="Foster-Nyarko E."/>
            <person name="Jarju S."/>
            <person name="Secka A."/>
            <person name="Antonio M."/>
            <person name="Oren A."/>
            <person name="Chaudhuri R.R."/>
            <person name="La Ragione R."/>
            <person name="Hildebrand F."/>
            <person name="Pallen M.J."/>
        </authorList>
    </citation>
    <scope>NUCLEOTIDE SEQUENCE</scope>
    <source>
        <strain evidence="2">ChiHjej12B11-16260</strain>
    </source>
</reference>
<dbReference type="SMART" id="SM00873">
    <property type="entry name" value="B3_4"/>
    <property type="match status" value="1"/>
</dbReference>
<reference evidence="2" key="2">
    <citation type="submission" date="2021-04" db="EMBL/GenBank/DDBJ databases">
        <authorList>
            <person name="Gilroy R."/>
        </authorList>
    </citation>
    <scope>NUCLEOTIDE SEQUENCE</scope>
    <source>
        <strain evidence="2">ChiHjej12B11-16260</strain>
    </source>
</reference>
<accession>A0A9D1VSG0</accession>
<comment type="caution">
    <text evidence="2">The sequence shown here is derived from an EMBL/GenBank/DDBJ whole genome shotgun (WGS) entry which is preliminary data.</text>
</comment>
<dbReference type="InterPro" id="IPR020825">
    <property type="entry name" value="Phe-tRNA_synthase-like_B3/B4"/>
</dbReference>
<protein>
    <recommendedName>
        <fullName evidence="1">B3/B4 tRNA-binding domain-containing protein</fullName>
    </recommendedName>
</protein>
<dbReference type="EMBL" id="DXFB01000155">
    <property type="protein sequence ID" value="HIX45748.1"/>
    <property type="molecule type" value="Genomic_DNA"/>
</dbReference>
<evidence type="ECO:0000313" key="2">
    <source>
        <dbReference type="EMBL" id="HIX45748.1"/>
    </source>
</evidence>
<dbReference type="Pfam" id="PF03483">
    <property type="entry name" value="B3_4"/>
    <property type="match status" value="1"/>
</dbReference>
<proteinExistence type="predicted"/>
<name>A0A9D1VSG0_9BACT</name>
<dbReference type="AlphaFoldDB" id="A0A9D1VSG0"/>
<dbReference type="GO" id="GO:0004826">
    <property type="term" value="F:phenylalanine-tRNA ligase activity"/>
    <property type="evidence" value="ECO:0007669"/>
    <property type="project" value="InterPro"/>
</dbReference>
<dbReference type="GO" id="GO:0003723">
    <property type="term" value="F:RNA binding"/>
    <property type="evidence" value="ECO:0007669"/>
    <property type="project" value="InterPro"/>
</dbReference>
<evidence type="ECO:0000259" key="1">
    <source>
        <dbReference type="SMART" id="SM00873"/>
    </source>
</evidence>
<dbReference type="PANTHER" id="PTHR39209">
    <property type="match status" value="1"/>
</dbReference>
<feature type="domain" description="B3/B4 tRNA-binding" evidence="1">
    <location>
        <begin position="63"/>
        <end position="210"/>
    </location>
</feature>
<evidence type="ECO:0000313" key="3">
    <source>
        <dbReference type="Proteomes" id="UP000824246"/>
    </source>
</evidence>
<gene>
    <name evidence="2" type="ORF">H9982_05965</name>
</gene>
<sequence>MIEISIHPSLSQVCPALQVGVIEACVANSDTTEMLWNEVQEEARRIASLYTTETLSQRAAIAATRRAYRALGKDPARYRVSSEALCRRAIRGAGLYRINTLVDLLNIVSMRSGYSIGGFDADCINGGLTLGVGTADDIFNGIGRGPLNIAGLPLYRDNVGGVGTPTSDEERTKLTLSTTRLLVCINAYAVEMPLDECFDFTAELLDRYAAATEISTRILSAG</sequence>
<dbReference type="Proteomes" id="UP000824246">
    <property type="component" value="Unassembled WGS sequence"/>
</dbReference>
<organism evidence="2 3">
    <name type="scientific">Candidatus Barnesiella excrementipullorum</name>
    <dbReference type="NCBI Taxonomy" id="2838479"/>
    <lineage>
        <taxon>Bacteria</taxon>
        <taxon>Pseudomonadati</taxon>
        <taxon>Bacteroidota</taxon>
        <taxon>Bacteroidia</taxon>
        <taxon>Bacteroidales</taxon>
        <taxon>Barnesiellaceae</taxon>
        <taxon>Barnesiella</taxon>
    </lineage>
</organism>
<dbReference type="Gene3D" id="3.50.40.10">
    <property type="entry name" value="Phenylalanyl-trna Synthetase, Chain B, domain 3"/>
    <property type="match status" value="1"/>
</dbReference>
<dbReference type="SUPFAM" id="SSF56037">
    <property type="entry name" value="PheT/TilS domain"/>
    <property type="match status" value="1"/>
</dbReference>